<proteinExistence type="inferred from homology"/>
<dbReference type="GO" id="GO:0019878">
    <property type="term" value="P:lysine biosynthetic process via aminoadipic acid"/>
    <property type="evidence" value="ECO:0007669"/>
    <property type="project" value="TreeGrafter"/>
</dbReference>
<dbReference type="Proteomes" id="UP001298753">
    <property type="component" value="Unassembled WGS sequence"/>
</dbReference>
<sequence>MTHLFALSAAAADIMNISLRSRLSAARLTYIDSLHGTSRQQSFTASLLLDEAIRLCCPSVPRPLDIAANENGKPYLTAAPDVHFSLSHSAAWAVCAVSDHPVGVDIQQYRSFKPNIADRFFHPDEVQYLSSLSPAERENAFYTLWALKESYVKADGRGLRLLRQFCVDIACQPPAITVGAPGSLFVPDFPDPAYMLGVYVQEEHSETPALTVLPQLFTP</sequence>
<dbReference type="Pfam" id="PF01648">
    <property type="entry name" value="ACPS"/>
    <property type="match status" value="1"/>
</dbReference>
<dbReference type="PANTHER" id="PTHR12215">
    <property type="entry name" value="PHOSPHOPANTETHEINE TRANSFERASE"/>
    <property type="match status" value="1"/>
</dbReference>
<dbReference type="SUPFAM" id="SSF56214">
    <property type="entry name" value="4'-phosphopantetheinyl transferase"/>
    <property type="match status" value="2"/>
</dbReference>
<evidence type="ECO:0000313" key="4">
    <source>
        <dbReference type="EMBL" id="MCC2177183.1"/>
    </source>
</evidence>
<evidence type="ECO:0000256" key="2">
    <source>
        <dbReference type="ARBA" id="ARBA00022679"/>
    </source>
</evidence>
<dbReference type="EMBL" id="JAJEPX010000024">
    <property type="protein sequence ID" value="MCC2177183.1"/>
    <property type="molecule type" value="Genomic_DNA"/>
</dbReference>
<dbReference type="InterPro" id="IPR037143">
    <property type="entry name" value="4-PPantetheinyl_Trfase_dom_sf"/>
</dbReference>
<dbReference type="AlphaFoldDB" id="A0AAW4W2H0"/>
<dbReference type="RefSeq" id="WP_227600833.1">
    <property type="nucleotide sequence ID" value="NZ_JAJEPX010000024.1"/>
</dbReference>
<dbReference type="GeneID" id="98659494"/>
<dbReference type="GO" id="GO:0008897">
    <property type="term" value="F:holo-[acyl-carrier-protein] synthase activity"/>
    <property type="evidence" value="ECO:0007669"/>
    <property type="project" value="InterPro"/>
</dbReference>
<feature type="domain" description="4'-phosphopantetheinyl transferase" evidence="3">
    <location>
        <begin position="101"/>
        <end position="167"/>
    </location>
</feature>
<gene>
    <name evidence="4" type="ORF">LKD22_08605</name>
</gene>
<dbReference type="InterPro" id="IPR050559">
    <property type="entry name" value="P-Pant_transferase_sf"/>
</dbReference>
<reference evidence="4 5" key="1">
    <citation type="submission" date="2021-10" db="EMBL/GenBank/DDBJ databases">
        <title>Anaerobic single-cell dispensing facilitates the cultivation of human gut bacteria.</title>
        <authorList>
            <person name="Afrizal A."/>
        </authorList>
    </citation>
    <scope>NUCLEOTIDE SEQUENCE [LARGE SCALE GENOMIC DNA]</scope>
    <source>
        <strain evidence="4 5">CLA-AA-H270</strain>
    </source>
</reference>
<organism evidence="4 5">
    <name type="scientific">Agathobaculum butyriciproducens</name>
    <dbReference type="NCBI Taxonomy" id="1628085"/>
    <lineage>
        <taxon>Bacteria</taxon>
        <taxon>Bacillati</taxon>
        <taxon>Bacillota</taxon>
        <taxon>Clostridia</taxon>
        <taxon>Eubacteriales</taxon>
        <taxon>Butyricicoccaceae</taxon>
        <taxon>Agathobaculum</taxon>
    </lineage>
</organism>
<dbReference type="InterPro" id="IPR008278">
    <property type="entry name" value="4-PPantetheinyl_Trfase_dom"/>
</dbReference>
<evidence type="ECO:0000313" key="5">
    <source>
        <dbReference type="Proteomes" id="UP001298753"/>
    </source>
</evidence>
<evidence type="ECO:0000256" key="1">
    <source>
        <dbReference type="ARBA" id="ARBA00010990"/>
    </source>
</evidence>
<dbReference type="GO" id="GO:0005829">
    <property type="term" value="C:cytosol"/>
    <property type="evidence" value="ECO:0007669"/>
    <property type="project" value="TreeGrafter"/>
</dbReference>
<dbReference type="Gene3D" id="3.90.470.20">
    <property type="entry name" value="4'-phosphopantetheinyl transferase domain"/>
    <property type="match status" value="1"/>
</dbReference>
<keyword evidence="2 4" id="KW-0808">Transferase</keyword>
<dbReference type="GO" id="GO:0000287">
    <property type="term" value="F:magnesium ion binding"/>
    <property type="evidence" value="ECO:0007669"/>
    <property type="project" value="InterPro"/>
</dbReference>
<name>A0AAW4W2H0_9FIRM</name>
<accession>A0AAW4W2H0</accession>
<comment type="caution">
    <text evidence="4">The sequence shown here is derived from an EMBL/GenBank/DDBJ whole genome shotgun (WGS) entry which is preliminary data.</text>
</comment>
<dbReference type="PANTHER" id="PTHR12215:SF10">
    <property type="entry name" value="L-AMINOADIPATE-SEMIALDEHYDE DEHYDROGENASE-PHOSPHOPANTETHEINYL TRANSFERASE"/>
    <property type="match status" value="1"/>
</dbReference>
<keyword evidence="5" id="KW-1185">Reference proteome</keyword>
<evidence type="ECO:0000259" key="3">
    <source>
        <dbReference type="Pfam" id="PF01648"/>
    </source>
</evidence>
<comment type="similarity">
    <text evidence="1">Belongs to the P-Pant transferase superfamily. Gsp/Sfp/HetI/AcpT family.</text>
</comment>
<protein>
    <submittedName>
        <fullName evidence="4">4'-phosphopantetheinyl transferase superfamily protein</fullName>
    </submittedName>
</protein>